<dbReference type="PANTHER" id="PTHR30146">
    <property type="entry name" value="LACI-RELATED TRANSCRIPTIONAL REPRESSOR"/>
    <property type="match status" value="1"/>
</dbReference>
<dbReference type="Pfam" id="PF00356">
    <property type="entry name" value="LacI"/>
    <property type="match status" value="1"/>
</dbReference>
<dbReference type="CDD" id="cd06295">
    <property type="entry name" value="PBP1_CelR"/>
    <property type="match status" value="1"/>
</dbReference>
<name>A0ABX0HIQ9_9PROT</name>
<dbReference type="SUPFAM" id="SSF53822">
    <property type="entry name" value="Periplasmic binding protein-like I"/>
    <property type="match status" value="1"/>
</dbReference>
<dbReference type="SUPFAM" id="SSF47413">
    <property type="entry name" value="lambda repressor-like DNA-binding domains"/>
    <property type="match status" value="1"/>
</dbReference>
<dbReference type="CDD" id="cd01392">
    <property type="entry name" value="HTH_LacI"/>
    <property type="match status" value="1"/>
</dbReference>
<organism evidence="5 6">
    <name type="scientific">Aquisalinus luteolus</name>
    <dbReference type="NCBI Taxonomy" id="1566827"/>
    <lineage>
        <taxon>Bacteria</taxon>
        <taxon>Pseudomonadati</taxon>
        <taxon>Pseudomonadota</taxon>
        <taxon>Alphaproteobacteria</taxon>
        <taxon>Parvularculales</taxon>
        <taxon>Parvularculaceae</taxon>
        <taxon>Aquisalinus</taxon>
    </lineage>
</organism>
<evidence type="ECO:0000313" key="6">
    <source>
        <dbReference type="Proteomes" id="UP000818603"/>
    </source>
</evidence>
<dbReference type="EMBL" id="VCJR02000001">
    <property type="protein sequence ID" value="NHK27919.1"/>
    <property type="molecule type" value="Genomic_DNA"/>
</dbReference>
<evidence type="ECO:0000256" key="1">
    <source>
        <dbReference type="ARBA" id="ARBA00023015"/>
    </source>
</evidence>
<dbReference type="Gene3D" id="1.10.260.40">
    <property type="entry name" value="lambda repressor-like DNA-binding domains"/>
    <property type="match status" value="1"/>
</dbReference>
<proteinExistence type="predicted"/>
<dbReference type="PROSITE" id="PS00356">
    <property type="entry name" value="HTH_LACI_1"/>
    <property type="match status" value="1"/>
</dbReference>
<dbReference type="SMART" id="SM00354">
    <property type="entry name" value="HTH_LACI"/>
    <property type="match status" value="1"/>
</dbReference>
<dbReference type="InterPro" id="IPR028082">
    <property type="entry name" value="Peripla_BP_I"/>
</dbReference>
<dbReference type="InterPro" id="IPR046335">
    <property type="entry name" value="LacI/GalR-like_sensor"/>
</dbReference>
<evidence type="ECO:0000313" key="5">
    <source>
        <dbReference type="EMBL" id="NHK27919.1"/>
    </source>
</evidence>
<keyword evidence="3" id="KW-0804">Transcription</keyword>
<reference evidence="5 6" key="1">
    <citation type="submission" date="2020-02" db="EMBL/GenBank/DDBJ databases">
        <title>Genome sequence of Parvularcula flava strain NH6-79.</title>
        <authorList>
            <person name="Abdul Karim M.H."/>
            <person name="Lam M.Q."/>
            <person name="Chen S.J."/>
            <person name="Yahya A."/>
            <person name="Shahir S."/>
            <person name="Shamsir M.S."/>
            <person name="Chong C.S."/>
        </authorList>
    </citation>
    <scope>NUCLEOTIDE SEQUENCE [LARGE SCALE GENOMIC DNA]</scope>
    <source>
        <strain evidence="5 6">NH6-79</strain>
    </source>
</reference>
<keyword evidence="6" id="KW-1185">Reference proteome</keyword>
<evidence type="ECO:0000256" key="3">
    <source>
        <dbReference type="ARBA" id="ARBA00023163"/>
    </source>
</evidence>
<protein>
    <submittedName>
        <fullName evidence="5">LacI family transcriptional regulator</fullName>
    </submittedName>
</protein>
<dbReference type="RefSeq" id="WP_166426402.1">
    <property type="nucleotide sequence ID" value="NZ_BMGZ01000001.1"/>
</dbReference>
<dbReference type="Gene3D" id="3.40.50.2300">
    <property type="match status" value="2"/>
</dbReference>
<comment type="caution">
    <text evidence="5">The sequence shown here is derived from an EMBL/GenBank/DDBJ whole genome shotgun (WGS) entry which is preliminary data.</text>
</comment>
<gene>
    <name evidence="5" type="ORF">FF098_008395</name>
</gene>
<keyword evidence="1" id="KW-0805">Transcription regulation</keyword>
<dbReference type="Pfam" id="PF13377">
    <property type="entry name" value="Peripla_BP_3"/>
    <property type="match status" value="1"/>
</dbReference>
<evidence type="ECO:0000256" key="2">
    <source>
        <dbReference type="ARBA" id="ARBA00023125"/>
    </source>
</evidence>
<sequence>MSKTLPRPVTAETTMFEIAQLAGVSESTVSRALSGSPLVNENTRNRILKIARSANYTVNINARNLRQKRTRTIEVLIPLAEYGRQHMSDPFYLDMLGVLADALSERHYDMLLTKRAPWAKGVETNSIQCGRADGIIIMSQGQDLEALRSFTDLYPQVVVWGGHLREDDYIVVGTDNVAGGKLATEHLMKIGRKRIAFLGDPAEPEIALRQEGYRKAFSDNGIAVDESLIFSAPFDAREARASAEKMLQSGVKFDAIFCASDVIAMSAITTLRNAGLEVPRDVSIVGYDDILIASSFGPSLTTVSQRIQDGGKTMVDLLLQRIEGKSVDTTLLPVELIVRESCGAQ</sequence>
<dbReference type="InterPro" id="IPR000843">
    <property type="entry name" value="HTH_LacI"/>
</dbReference>
<accession>A0ABX0HIQ9</accession>
<keyword evidence="2" id="KW-0238">DNA-binding</keyword>
<dbReference type="PANTHER" id="PTHR30146:SF120">
    <property type="entry name" value="ALANINE RACEMASE"/>
    <property type="match status" value="1"/>
</dbReference>
<dbReference type="PROSITE" id="PS50932">
    <property type="entry name" value="HTH_LACI_2"/>
    <property type="match status" value="1"/>
</dbReference>
<evidence type="ECO:0000259" key="4">
    <source>
        <dbReference type="PROSITE" id="PS50932"/>
    </source>
</evidence>
<dbReference type="Proteomes" id="UP000818603">
    <property type="component" value="Unassembled WGS sequence"/>
</dbReference>
<dbReference type="InterPro" id="IPR010982">
    <property type="entry name" value="Lambda_DNA-bd_dom_sf"/>
</dbReference>
<feature type="domain" description="HTH lacI-type" evidence="4">
    <location>
        <begin position="13"/>
        <end position="67"/>
    </location>
</feature>